<dbReference type="InterPro" id="IPR002937">
    <property type="entry name" value="Amino_oxidase"/>
</dbReference>
<evidence type="ECO:0000256" key="1">
    <source>
        <dbReference type="SAM" id="MobiDB-lite"/>
    </source>
</evidence>
<dbReference type="Pfam" id="PF01593">
    <property type="entry name" value="Amino_oxidase"/>
    <property type="match status" value="1"/>
</dbReference>
<protein>
    <submittedName>
        <fullName evidence="3">FAD-dependent oxidoreductase</fullName>
    </submittedName>
</protein>
<dbReference type="PANTHER" id="PTHR10742:SF410">
    <property type="entry name" value="LYSINE-SPECIFIC HISTONE DEMETHYLASE 2"/>
    <property type="match status" value="1"/>
</dbReference>
<dbReference type="InterPro" id="IPR050281">
    <property type="entry name" value="Flavin_monoamine_oxidase"/>
</dbReference>
<evidence type="ECO:0000259" key="2">
    <source>
        <dbReference type="Pfam" id="PF01593"/>
    </source>
</evidence>
<organism evidence="3 4">
    <name type="scientific">Speluncibacter jeojiensis</name>
    <dbReference type="NCBI Taxonomy" id="2710754"/>
    <lineage>
        <taxon>Bacteria</taxon>
        <taxon>Bacillati</taxon>
        <taxon>Actinomycetota</taxon>
        <taxon>Actinomycetes</taxon>
        <taxon>Mycobacteriales</taxon>
        <taxon>Speluncibacteraceae</taxon>
        <taxon>Speluncibacter</taxon>
    </lineage>
</organism>
<dbReference type="Gene3D" id="3.50.50.60">
    <property type="entry name" value="FAD/NAD(P)-binding domain"/>
    <property type="match status" value="1"/>
</dbReference>
<accession>A0A9X4M1C3</accession>
<dbReference type="SUPFAM" id="SSF51905">
    <property type="entry name" value="FAD/NAD(P)-binding domain"/>
    <property type="match status" value="1"/>
</dbReference>
<sequence>MLVPDFPFPYGEFLAHPAGLGSVPADRHGTEVAVVGGGLAGMVAAHELMRLGLRPVVYEADRIGGRMRSLRFAGPDTPVVDLGAMRFPVSARAFYHYVDLLGLATEPFPNPLDEDTPSTVIELAGDRHYARTLADLPPLFRNVDRAWRRCLDDEALFSHIQHAIVHRDLDEIKRLWNTLVPKLDDESFYGFISGSAAFAKVPYRYREIFGQVGFGTGGWDTDFPSSILEVLRVVCTAADARQRRILPGAIALPEGIWGRAPERLVHWPKGTSLSTLHGAVPRPGVTAIRRGEGGTVVIRDRVGQERAYPAAIVTCQTWLLSAQIDCAEELFSHQLWMAIERSHYNQSSKTFVMVDRPFWRDVDPVSGEHLMSMTLTDRLTRGTYLFDDGPDRPASICLSYTWNDDALKWLSLSAHERVRLMLHSLGKIYPGVDIASHIRGEPITVSWEYDPNFMGAFRNNLPGHYRYQRRLFTHFMQADMEPRHRGIFLAGDDISFTPGYAEGAVTTALNAVWGVQRLLGGRSDPANPGPGDRFDRLQPLDLDRR</sequence>
<feature type="domain" description="Amine oxidase" evidence="2">
    <location>
        <begin position="39"/>
        <end position="513"/>
    </location>
</feature>
<name>A0A9X4M1C3_9ACTN</name>
<reference evidence="3" key="1">
    <citation type="submission" date="2022-08" db="EMBL/GenBank/DDBJ databases">
        <title>Genome analysis of Corynebacteriales strain.</title>
        <authorList>
            <person name="Lee S.D."/>
        </authorList>
    </citation>
    <scope>NUCLEOTIDE SEQUENCE</scope>
    <source>
        <strain evidence="3">D3-21</strain>
    </source>
</reference>
<feature type="compositionally biased region" description="Basic and acidic residues" evidence="1">
    <location>
        <begin position="532"/>
        <end position="545"/>
    </location>
</feature>
<dbReference type="EMBL" id="JANRHA010000004">
    <property type="protein sequence ID" value="MDG3014532.1"/>
    <property type="molecule type" value="Genomic_DNA"/>
</dbReference>
<gene>
    <name evidence="3" type="ORF">NVS88_08165</name>
</gene>
<evidence type="ECO:0000313" key="4">
    <source>
        <dbReference type="Proteomes" id="UP001152755"/>
    </source>
</evidence>
<dbReference type="Gene3D" id="3.90.660.10">
    <property type="match status" value="1"/>
</dbReference>
<evidence type="ECO:0000313" key="3">
    <source>
        <dbReference type="EMBL" id="MDG3014532.1"/>
    </source>
</evidence>
<dbReference type="GO" id="GO:0016491">
    <property type="term" value="F:oxidoreductase activity"/>
    <property type="evidence" value="ECO:0007669"/>
    <property type="project" value="InterPro"/>
</dbReference>
<dbReference type="PANTHER" id="PTHR10742">
    <property type="entry name" value="FLAVIN MONOAMINE OXIDASE"/>
    <property type="match status" value="1"/>
</dbReference>
<comment type="caution">
    <text evidence="3">The sequence shown here is derived from an EMBL/GenBank/DDBJ whole genome shotgun (WGS) entry which is preliminary data.</text>
</comment>
<dbReference type="AlphaFoldDB" id="A0A9X4M1C3"/>
<dbReference type="SUPFAM" id="SSF54373">
    <property type="entry name" value="FAD-linked reductases, C-terminal domain"/>
    <property type="match status" value="1"/>
</dbReference>
<keyword evidence="4" id="KW-1185">Reference proteome</keyword>
<dbReference type="Proteomes" id="UP001152755">
    <property type="component" value="Unassembled WGS sequence"/>
</dbReference>
<dbReference type="InterPro" id="IPR036188">
    <property type="entry name" value="FAD/NAD-bd_sf"/>
</dbReference>
<feature type="region of interest" description="Disordered" evidence="1">
    <location>
        <begin position="521"/>
        <end position="545"/>
    </location>
</feature>
<proteinExistence type="predicted"/>
<dbReference type="Gene3D" id="1.10.405.40">
    <property type="match status" value="1"/>
</dbReference>